<feature type="non-terminal residue" evidence="1">
    <location>
        <position position="1"/>
    </location>
</feature>
<reference evidence="1 2" key="1">
    <citation type="submission" date="2014-06" db="EMBL/GenBank/DDBJ databases">
        <title>Evolutionary Origins and Diversification of the Mycorrhizal Mutualists.</title>
        <authorList>
            <consortium name="DOE Joint Genome Institute"/>
            <consortium name="Mycorrhizal Genomics Consortium"/>
            <person name="Kohler A."/>
            <person name="Kuo A."/>
            <person name="Nagy L.G."/>
            <person name="Floudas D."/>
            <person name="Copeland A."/>
            <person name="Barry K.W."/>
            <person name="Cichocki N."/>
            <person name="Veneault-Fourrey C."/>
            <person name="LaButti K."/>
            <person name="Lindquist E.A."/>
            <person name="Lipzen A."/>
            <person name="Lundell T."/>
            <person name="Morin E."/>
            <person name="Murat C."/>
            <person name="Riley R."/>
            <person name="Ohm R."/>
            <person name="Sun H."/>
            <person name="Tunlid A."/>
            <person name="Henrissat B."/>
            <person name="Grigoriev I.V."/>
            <person name="Hibbett D.S."/>
            <person name="Martin F."/>
        </authorList>
    </citation>
    <scope>NUCLEOTIDE SEQUENCE [LARGE SCALE GENOMIC DNA]</scope>
    <source>
        <strain evidence="1 2">SS14</strain>
    </source>
</reference>
<evidence type="ECO:0000313" key="2">
    <source>
        <dbReference type="Proteomes" id="UP000054279"/>
    </source>
</evidence>
<organism evidence="1 2">
    <name type="scientific">Sphaerobolus stellatus (strain SS14)</name>
    <dbReference type="NCBI Taxonomy" id="990650"/>
    <lineage>
        <taxon>Eukaryota</taxon>
        <taxon>Fungi</taxon>
        <taxon>Dikarya</taxon>
        <taxon>Basidiomycota</taxon>
        <taxon>Agaricomycotina</taxon>
        <taxon>Agaricomycetes</taxon>
        <taxon>Phallomycetidae</taxon>
        <taxon>Geastrales</taxon>
        <taxon>Sphaerobolaceae</taxon>
        <taxon>Sphaerobolus</taxon>
    </lineage>
</organism>
<feature type="non-terminal residue" evidence="1">
    <location>
        <position position="135"/>
    </location>
</feature>
<gene>
    <name evidence="1" type="ORF">M422DRAFT_134084</name>
</gene>
<name>A0A0C9UQY0_SPHS4</name>
<protein>
    <submittedName>
        <fullName evidence="1">Uncharacterized protein</fullName>
    </submittedName>
</protein>
<accession>A0A0C9UQY0</accession>
<dbReference type="Proteomes" id="UP000054279">
    <property type="component" value="Unassembled WGS sequence"/>
</dbReference>
<dbReference type="HOGENOM" id="CLU_044484_2_0_1"/>
<keyword evidence="2" id="KW-1185">Reference proteome</keyword>
<dbReference type="AlphaFoldDB" id="A0A0C9UQY0"/>
<sequence>LEHMLLECQSSGQKEIWKLAKILWSQTGLPWPEINLGIILGCGLAKFKTKKGKPDKAKRRLFKIIVSESAYLIWKIRCEWRIQQQCNPELRITDHEVKNRWRKLMSTRIHMDILCSDTTRYKKKATQFSVVQRTW</sequence>
<dbReference type="EMBL" id="KN837171">
    <property type="protein sequence ID" value="KIJ37164.1"/>
    <property type="molecule type" value="Genomic_DNA"/>
</dbReference>
<dbReference type="OrthoDB" id="3262992at2759"/>
<evidence type="ECO:0000313" key="1">
    <source>
        <dbReference type="EMBL" id="KIJ37164.1"/>
    </source>
</evidence>
<proteinExistence type="predicted"/>